<proteinExistence type="predicted"/>
<reference evidence="1" key="1">
    <citation type="submission" date="2021-11" db="EMBL/GenBank/DDBJ databases">
        <title>Fusarium solani-melongenae Genome sequencing and assembly.</title>
        <authorList>
            <person name="Xie S."/>
            <person name="Huang L."/>
            <person name="Zhang X."/>
        </authorList>
    </citation>
    <scope>NUCLEOTIDE SEQUENCE</scope>
    <source>
        <strain evidence="1">CRI 24-3</strain>
    </source>
</reference>
<gene>
    <name evidence="1" type="ORF">LCI18_000888</name>
</gene>
<protein>
    <submittedName>
        <fullName evidence="1">Uncharacterized protein</fullName>
    </submittedName>
</protein>
<accession>A0ACD3YM53</accession>
<keyword evidence="2" id="KW-1185">Reference proteome</keyword>
<sequence length="200" mass="22808">MADEPVTSFIPSGKAPECEMSWPSQEGTKWQIWTSGRFYMRTHPPGNRSWRRGESRYNPDLPHAVVTIHDMARPLGDDLLRSELLMPVCLLKAQIRWPSMYLGHQVCPVLVVNFPSRFSARILQAYFQNGKVVIRPSRLINLYTRTISPEVRLVIRWLNSRPVGDTRKPIPATEQLDDNATLPVEVPDVPDILSPMIPAK</sequence>
<name>A0ACD3YM53_FUSSC</name>
<organism evidence="1 2">
    <name type="scientific">Fusarium solani subsp. cucurbitae</name>
    <name type="common">Neocosmosporum cucurbitae</name>
    <dbReference type="NCBI Taxonomy" id="2747967"/>
    <lineage>
        <taxon>Eukaryota</taxon>
        <taxon>Fungi</taxon>
        <taxon>Dikarya</taxon>
        <taxon>Ascomycota</taxon>
        <taxon>Pezizomycotina</taxon>
        <taxon>Sordariomycetes</taxon>
        <taxon>Hypocreomycetidae</taxon>
        <taxon>Hypocreales</taxon>
        <taxon>Nectriaceae</taxon>
        <taxon>Fusarium</taxon>
        <taxon>Fusarium solani species complex</taxon>
    </lineage>
</organism>
<dbReference type="Proteomes" id="UP000830768">
    <property type="component" value="Chromosome 1"/>
</dbReference>
<dbReference type="EMBL" id="CP090030">
    <property type="protein sequence ID" value="UPK89953.1"/>
    <property type="molecule type" value="Genomic_DNA"/>
</dbReference>
<evidence type="ECO:0000313" key="1">
    <source>
        <dbReference type="EMBL" id="UPK89953.1"/>
    </source>
</evidence>
<evidence type="ECO:0000313" key="2">
    <source>
        <dbReference type="Proteomes" id="UP000830768"/>
    </source>
</evidence>